<dbReference type="AlphaFoldDB" id="A0ABD3X6D2"/>
<evidence type="ECO:0000313" key="1">
    <source>
        <dbReference type="EMBL" id="KAL3880552.1"/>
    </source>
</evidence>
<dbReference type="EMBL" id="JBJQND010000004">
    <property type="protein sequence ID" value="KAL3880552.1"/>
    <property type="molecule type" value="Genomic_DNA"/>
</dbReference>
<keyword evidence="2" id="KW-1185">Reference proteome</keyword>
<name>A0ABD3X6D2_SINWO</name>
<dbReference type="Proteomes" id="UP001634394">
    <property type="component" value="Unassembled WGS sequence"/>
</dbReference>
<reference evidence="1 2" key="1">
    <citation type="submission" date="2024-11" db="EMBL/GenBank/DDBJ databases">
        <title>Chromosome-level genome assembly of the freshwater bivalve Anodonta woodiana.</title>
        <authorList>
            <person name="Chen X."/>
        </authorList>
    </citation>
    <scope>NUCLEOTIDE SEQUENCE [LARGE SCALE GENOMIC DNA]</scope>
    <source>
        <strain evidence="1">MN2024</strain>
        <tissue evidence="1">Gills</tissue>
    </source>
</reference>
<evidence type="ECO:0000313" key="2">
    <source>
        <dbReference type="Proteomes" id="UP001634394"/>
    </source>
</evidence>
<comment type="caution">
    <text evidence="1">The sequence shown here is derived from an EMBL/GenBank/DDBJ whole genome shotgun (WGS) entry which is preliminary data.</text>
</comment>
<feature type="non-terminal residue" evidence="1">
    <location>
        <position position="1"/>
    </location>
</feature>
<accession>A0ABD3X6D2</accession>
<protein>
    <submittedName>
        <fullName evidence="1">Uncharacterized protein</fullName>
    </submittedName>
</protein>
<feature type="non-terminal residue" evidence="1">
    <location>
        <position position="90"/>
    </location>
</feature>
<organism evidence="1 2">
    <name type="scientific">Sinanodonta woodiana</name>
    <name type="common">Chinese pond mussel</name>
    <name type="synonym">Anodonta woodiana</name>
    <dbReference type="NCBI Taxonomy" id="1069815"/>
    <lineage>
        <taxon>Eukaryota</taxon>
        <taxon>Metazoa</taxon>
        <taxon>Spiralia</taxon>
        <taxon>Lophotrochozoa</taxon>
        <taxon>Mollusca</taxon>
        <taxon>Bivalvia</taxon>
        <taxon>Autobranchia</taxon>
        <taxon>Heteroconchia</taxon>
        <taxon>Palaeoheterodonta</taxon>
        <taxon>Unionida</taxon>
        <taxon>Unionoidea</taxon>
        <taxon>Unionidae</taxon>
        <taxon>Unioninae</taxon>
        <taxon>Sinanodonta</taxon>
    </lineage>
</organism>
<gene>
    <name evidence="1" type="ORF">ACJMK2_032783</name>
</gene>
<proteinExistence type="predicted"/>
<sequence>AQSVRGFLLNRADFWHERNLVPPRPPPSELGMHMSHMQTIYTIADSGYATMTSPTTGRPYSADDLNLTEWDNVKRLNEENSMPSNSNNTV</sequence>